<keyword evidence="1" id="KW-0812">Transmembrane</keyword>
<name>A0A1Y2HRW9_9FUNG</name>
<comment type="caution">
    <text evidence="2">The sequence shown here is derived from an EMBL/GenBank/DDBJ whole genome shotgun (WGS) entry which is preliminary data.</text>
</comment>
<reference evidence="2 3" key="1">
    <citation type="submission" date="2016-07" db="EMBL/GenBank/DDBJ databases">
        <title>Pervasive Adenine N6-methylation of Active Genes in Fungi.</title>
        <authorList>
            <consortium name="DOE Joint Genome Institute"/>
            <person name="Mondo S.J."/>
            <person name="Dannebaum R.O."/>
            <person name="Kuo R.C."/>
            <person name="Labutti K."/>
            <person name="Haridas S."/>
            <person name="Kuo A."/>
            <person name="Salamov A."/>
            <person name="Ahrendt S.R."/>
            <person name="Lipzen A."/>
            <person name="Sullivan W."/>
            <person name="Andreopoulos W.B."/>
            <person name="Clum A."/>
            <person name="Lindquist E."/>
            <person name="Daum C."/>
            <person name="Ramamoorthy G.K."/>
            <person name="Gryganskyi A."/>
            <person name="Culley D."/>
            <person name="Magnuson J.K."/>
            <person name="James T.Y."/>
            <person name="O'Malley M.A."/>
            <person name="Stajich J.E."/>
            <person name="Spatafora J.W."/>
            <person name="Visel A."/>
            <person name="Grigoriev I.V."/>
        </authorList>
    </citation>
    <scope>NUCLEOTIDE SEQUENCE [LARGE SCALE GENOMIC DNA]</scope>
    <source>
        <strain evidence="2 3">PL171</strain>
    </source>
</reference>
<keyword evidence="3" id="KW-1185">Reference proteome</keyword>
<evidence type="ECO:0000313" key="3">
    <source>
        <dbReference type="Proteomes" id="UP000193411"/>
    </source>
</evidence>
<sequence length="238" mass="25656">MGQFVSWTKEFVSPARCVSEDQLVRDMRGKLLDIARDHAVLANDPSGLSAMVPEHTILPRSCAAPNSCPGLVINASIGLTRQVAELSLNQAIQHFLELGADVVTAMATKLPGANLTMANPDAYRKYLLLNALSDDVLARLVSLNAALSNFLNTRVQQNMTITVTTFVTFMVVLLAGAVMLMHVALRVLRQESRALTTLPFMLPQTAAAMVPELMAFVESGGLQLRSSDSSETVATTTK</sequence>
<accession>A0A1Y2HRW9</accession>
<dbReference type="Proteomes" id="UP000193411">
    <property type="component" value="Unassembled WGS sequence"/>
</dbReference>
<dbReference type="AlphaFoldDB" id="A0A1Y2HRW9"/>
<protein>
    <submittedName>
        <fullName evidence="2">Uncharacterized protein</fullName>
    </submittedName>
</protein>
<proteinExistence type="predicted"/>
<gene>
    <name evidence="2" type="ORF">BCR44DRAFT_63316</name>
</gene>
<dbReference type="OrthoDB" id="10597371at2759"/>
<dbReference type="EMBL" id="MCFL01000017">
    <property type="protein sequence ID" value="ORZ36463.1"/>
    <property type="molecule type" value="Genomic_DNA"/>
</dbReference>
<feature type="transmembrane region" description="Helical" evidence="1">
    <location>
        <begin position="161"/>
        <end position="185"/>
    </location>
</feature>
<keyword evidence="1" id="KW-1133">Transmembrane helix</keyword>
<organism evidence="2 3">
    <name type="scientific">Catenaria anguillulae PL171</name>
    <dbReference type="NCBI Taxonomy" id="765915"/>
    <lineage>
        <taxon>Eukaryota</taxon>
        <taxon>Fungi</taxon>
        <taxon>Fungi incertae sedis</taxon>
        <taxon>Blastocladiomycota</taxon>
        <taxon>Blastocladiomycetes</taxon>
        <taxon>Blastocladiales</taxon>
        <taxon>Catenariaceae</taxon>
        <taxon>Catenaria</taxon>
    </lineage>
</organism>
<evidence type="ECO:0000313" key="2">
    <source>
        <dbReference type="EMBL" id="ORZ36463.1"/>
    </source>
</evidence>
<evidence type="ECO:0000256" key="1">
    <source>
        <dbReference type="SAM" id="Phobius"/>
    </source>
</evidence>
<keyword evidence="1" id="KW-0472">Membrane</keyword>